<feature type="transmembrane region" description="Helical" evidence="1">
    <location>
        <begin position="346"/>
        <end position="367"/>
    </location>
</feature>
<feature type="transmembrane region" description="Helical" evidence="1">
    <location>
        <begin position="299"/>
        <end position="326"/>
    </location>
</feature>
<keyword evidence="3" id="KW-1185">Reference proteome</keyword>
<name>A0A369QRT1_9BACT</name>
<feature type="transmembrane region" description="Helical" evidence="1">
    <location>
        <begin position="218"/>
        <end position="240"/>
    </location>
</feature>
<organism evidence="2 3">
    <name type="scientific">Adhaeribacter pallidiroseus</name>
    <dbReference type="NCBI Taxonomy" id="2072847"/>
    <lineage>
        <taxon>Bacteria</taxon>
        <taxon>Pseudomonadati</taxon>
        <taxon>Bacteroidota</taxon>
        <taxon>Cytophagia</taxon>
        <taxon>Cytophagales</taxon>
        <taxon>Hymenobacteraceae</taxon>
        <taxon>Adhaeribacter</taxon>
    </lineage>
</organism>
<dbReference type="Proteomes" id="UP000253919">
    <property type="component" value="Unassembled WGS sequence"/>
</dbReference>
<gene>
    <name evidence="2" type="ORF">AHMF7616_04657</name>
</gene>
<dbReference type="RefSeq" id="WP_115374948.1">
    <property type="nucleotide sequence ID" value="NZ_QASA01000001.1"/>
</dbReference>
<feature type="transmembrane region" description="Helical" evidence="1">
    <location>
        <begin position="27"/>
        <end position="49"/>
    </location>
</feature>
<evidence type="ECO:0000313" key="3">
    <source>
        <dbReference type="Proteomes" id="UP000253919"/>
    </source>
</evidence>
<feature type="transmembrane region" description="Helical" evidence="1">
    <location>
        <begin position="125"/>
        <end position="143"/>
    </location>
</feature>
<keyword evidence="1" id="KW-1133">Transmembrane helix</keyword>
<evidence type="ECO:0000256" key="1">
    <source>
        <dbReference type="SAM" id="Phobius"/>
    </source>
</evidence>
<dbReference type="AlphaFoldDB" id="A0A369QRT1"/>
<keyword evidence="1" id="KW-0472">Membrane</keyword>
<feature type="transmembrane region" description="Helical" evidence="1">
    <location>
        <begin position="155"/>
        <end position="176"/>
    </location>
</feature>
<dbReference type="OrthoDB" id="1496251at2"/>
<proteinExistence type="predicted"/>
<comment type="caution">
    <text evidence="2">The sequence shown here is derived from an EMBL/GenBank/DDBJ whole genome shotgun (WGS) entry which is preliminary data.</text>
</comment>
<reference evidence="2 3" key="1">
    <citation type="submission" date="2018-04" db="EMBL/GenBank/DDBJ databases">
        <title>Adhaeribacter sp. HMF7616 genome sequencing and assembly.</title>
        <authorList>
            <person name="Kang H."/>
            <person name="Kang J."/>
            <person name="Cha I."/>
            <person name="Kim H."/>
            <person name="Joh K."/>
        </authorList>
    </citation>
    <scope>NUCLEOTIDE SEQUENCE [LARGE SCALE GENOMIC DNA]</scope>
    <source>
        <strain evidence="2 3">HMF7616</strain>
    </source>
</reference>
<feature type="transmembrane region" description="Helical" evidence="1">
    <location>
        <begin position="102"/>
        <end position="119"/>
    </location>
</feature>
<sequence>MSLSKKVLDKYDFFVFDSFKLHPNQLALYRILYCVFTFLFYGIPNYVWIGKSPDYLFTPPHISLAHLFDGFPGTLFFTVLNVLIVVLYFVLLFGWNTKVTSLLLFFLLLIGQSFSFSFGKIDHTIIWLIIPLIMAFSGWGNAYSVDAAVNKKSEVNAWAISLMALLLGFAMFTASLPKIMEGWLSFDSQASRSHLLFNYLYWERRPLLLEAVLQVKSLVFWELFDYLTVIFEFGFLLAILNPTIFRLFVIAAVIFHISVFLTFGILFTSNLLTYLIFINWAIFDSLFKSNKLNTLASRIFTLRNLVVCISLVSLYSLIAIVLNSNFKFPSVLRLFISTFNIHVDNLNTYILFTISLFITIASVITYFQKNSIVYTQQKRYKTVK</sequence>
<evidence type="ECO:0008006" key="4">
    <source>
        <dbReference type="Google" id="ProtNLM"/>
    </source>
</evidence>
<feature type="transmembrane region" description="Helical" evidence="1">
    <location>
        <begin position="247"/>
        <end position="265"/>
    </location>
</feature>
<accession>A0A369QRT1</accession>
<keyword evidence="1" id="KW-0812">Transmembrane</keyword>
<protein>
    <recommendedName>
        <fullName evidence="4">HTTM domain-containing protein</fullName>
    </recommendedName>
</protein>
<feature type="transmembrane region" description="Helical" evidence="1">
    <location>
        <begin position="271"/>
        <end position="287"/>
    </location>
</feature>
<dbReference type="EMBL" id="QASA01000001">
    <property type="protein sequence ID" value="RDC66026.1"/>
    <property type="molecule type" value="Genomic_DNA"/>
</dbReference>
<feature type="transmembrane region" description="Helical" evidence="1">
    <location>
        <begin position="75"/>
        <end position="95"/>
    </location>
</feature>
<evidence type="ECO:0000313" key="2">
    <source>
        <dbReference type="EMBL" id="RDC66026.1"/>
    </source>
</evidence>